<protein>
    <recommendedName>
        <fullName evidence="3 8">Pectinesterase</fullName>
        <ecNumber evidence="3 8">3.1.1.11</ecNumber>
    </recommendedName>
</protein>
<feature type="signal peptide" evidence="8">
    <location>
        <begin position="1"/>
        <end position="24"/>
    </location>
</feature>
<dbReference type="SUPFAM" id="SSF51126">
    <property type="entry name" value="Pectin lyase-like"/>
    <property type="match status" value="1"/>
</dbReference>
<feature type="domain" description="Pectinesterase catalytic" evidence="9">
    <location>
        <begin position="69"/>
        <end position="353"/>
    </location>
</feature>
<comment type="catalytic activity">
    <reaction evidence="6 8">
        <text>[(1-&gt;4)-alpha-D-galacturonosyl methyl ester](n) + n H2O = [(1-&gt;4)-alpha-D-galacturonosyl](n) + n methanol + n H(+)</text>
        <dbReference type="Rhea" id="RHEA:22380"/>
        <dbReference type="Rhea" id="RHEA-COMP:14570"/>
        <dbReference type="Rhea" id="RHEA-COMP:14573"/>
        <dbReference type="ChEBI" id="CHEBI:15377"/>
        <dbReference type="ChEBI" id="CHEBI:15378"/>
        <dbReference type="ChEBI" id="CHEBI:17790"/>
        <dbReference type="ChEBI" id="CHEBI:140522"/>
        <dbReference type="ChEBI" id="CHEBI:140523"/>
        <dbReference type="EC" id="3.1.1.11"/>
    </reaction>
</comment>
<evidence type="ECO:0000256" key="8">
    <source>
        <dbReference type="RuleBase" id="RU000589"/>
    </source>
</evidence>
<dbReference type="InterPro" id="IPR011050">
    <property type="entry name" value="Pectin_lyase_fold/virulence"/>
</dbReference>
<keyword evidence="5 8" id="KW-0063">Aspartyl esterase</keyword>
<evidence type="ECO:0000313" key="11">
    <source>
        <dbReference type="Proteomes" id="UP001396334"/>
    </source>
</evidence>
<dbReference type="PANTHER" id="PTHR31321">
    <property type="entry name" value="ACYL-COA THIOESTER HYDROLASE YBHC-RELATED"/>
    <property type="match status" value="1"/>
</dbReference>
<evidence type="ECO:0000256" key="6">
    <source>
        <dbReference type="ARBA" id="ARBA00047928"/>
    </source>
</evidence>
<evidence type="ECO:0000313" key="10">
    <source>
        <dbReference type="EMBL" id="KAK8975367.1"/>
    </source>
</evidence>
<dbReference type="Proteomes" id="UP001396334">
    <property type="component" value="Unassembled WGS sequence"/>
</dbReference>
<evidence type="ECO:0000256" key="3">
    <source>
        <dbReference type="ARBA" id="ARBA00013229"/>
    </source>
</evidence>
<gene>
    <name evidence="10" type="ORF">V6N11_057461</name>
</gene>
<keyword evidence="4 8" id="KW-0378">Hydrolase</keyword>
<comment type="pathway">
    <text evidence="1 8">Glycan metabolism; pectin degradation; 2-dehydro-3-deoxy-D-gluconate from pectin: step 1/5.</text>
</comment>
<dbReference type="EMBL" id="JBBPBN010000146">
    <property type="protein sequence ID" value="KAK8975367.1"/>
    <property type="molecule type" value="Genomic_DNA"/>
</dbReference>
<dbReference type="Gene3D" id="2.160.20.10">
    <property type="entry name" value="Single-stranded right-handed beta-helix, Pectin lyase-like"/>
    <property type="match status" value="1"/>
</dbReference>
<dbReference type="InterPro" id="IPR033131">
    <property type="entry name" value="Pectinesterase_Asp_AS"/>
</dbReference>
<organism evidence="10 11">
    <name type="scientific">Hibiscus sabdariffa</name>
    <name type="common">roselle</name>
    <dbReference type="NCBI Taxonomy" id="183260"/>
    <lineage>
        <taxon>Eukaryota</taxon>
        <taxon>Viridiplantae</taxon>
        <taxon>Streptophyta</taxon>
        <taxon>Embryophyta</taxon>
        <taxon>Tracheophyta</taxon>
        <taxon>Spermatophyta</taxon>
        <taxon>Magnoliopsida</taxon>
        <taxon>eudicotyledons</taxon>
        <taxon>Gunneridae</taxon>
        <taxon>Pentapetalae</taxon>
        <taxon>rosids</taxon>
        <taxon>malvids</taxon>
        <taxon>Malvales</taxon>
        <taxon>Malvaceae</taxon>
        <taxon>Malvoideae</taxon>
        <taxon>Hibiscus</taxon>
    </lineage>
</organism>
<feature type="chain" id="PRO_5045005211" description="Pectinesterase" evidence="8">
    <location>
        <begin position="25"/>
        <end position="439"/>
    </location>
</feature>
<evidence type="ECO:0000256" key="1">
    <source>
        <dbReference type="ARBA" id="ARBA00005184"/>
    </source>
</evidence>
<dbReference type="PANTHER" id="PTHR31321:SF87">
    <property type="entry name" value="PECTINESTERASE 63-RELATED"/>
    <property type="match status" value="1"/>
</dbReference>
<keyword evidence="8" id="KW-0732">Signal</keyword>
<evidence type="ECO:0000256" key="7">
    <source>
        <dbReference type="PROSITE-ProRule" id="PRU10040"/>
    </source>
</evidence>
<dbReference type="InterPro" id="IPR000070">
    <property type="entry name" value="Pectinesterase_cat"/>
</dbReference>
<comment type="similarity">
    <text evidence="2">Belongs to the pectinesterase family.</text>
</comment>
<evidence type="ECO:0000256" key="2">
    <source>
        <dbReference type="ARBA" id="ARBA00008891"/>
    </source>
</evidence>
<feature type="active site" evidence="7">
    <location>
        <position position="220"/>
    </location>
</feature>
<name>A0ABR2NGP9_9ROSI</name>
<comment type="caution">
    <text evidence="10">The sequence shown here is derived from an EMBL/GenBank/DDBJ whole genome shotgun (WGS) entry which is preliminary data.</text>
</comment>
<accession>A0ABR2NGP9</accession>
<dbReference type="Pfam" id="PF01095">
    <property type="entry name" value="Pectinesterase"/>
    <property type="match status" value="1"/>
</dbReference>
<dbReference type="EC" id="3.1.1.11" evidence="3 8"/>
<evidence type="ECO:0000256" key="4">
    <source>
        <dbReference type="ARBA" id="ARBA00022801"/>
    </source>
</evidence>
<dbReference type="InterPro" id="IPR012334">
    <property type="entry name" value="Pectin_lyas_fold"/>
</dbReference>
<sequence>MAAKLPEVYAAICMVLLFAPVVLSQGTQIPTERSQVNSWFASIIKPAKERARTLDPDVAKAEANPKIIKVKKGGGGDFDTITKAIASVPIGNNKRVIISIAPGVYKEKITIDRNKPFITLMGNPKNMPNVTFDGTAKKYGTVDSATIIAFSSYFVAAYLNIVNSSPHPDGKMQGAQAVALRVAGDRSAIYNCNLYGFQDTLCDDRGNHFYKNCNIRGTVDFIFGRGKSIYLDSDLYVVPDPRLTVITAQARESSSEDTGYSFVHDKVYGPAEGAFLGRAWRSSPRVVFAYSDMGKVVNPAGWSHNNQPDRAKTVYYGEYKCIGEGSSPSKRVPFAKKLTDKEAKQFITLDFIETIDDSDDEDDSVEVEDGDGESNLYIWTALVVTTWTLRGAKDMGLGNESVSSRKLRIVDLPLMLKAATSCARGTIYGIGKALRKLWK</sequence>
<evidence type="ECO:0000256" key="5">
    <source>
        <dbReference type="ARBA" id="ARBA00023085"/>
    </source>
</evidence>
<evidence type="ECO:0000259" key="9">
    <source>
        <dbReference type="Pfam" id="PF01095"/>
    </source>
</evidence>
<dbReference type="PROSITE" id="PS00503">
    <property type="entry name" value="PECTINESTERASE_2"/>
    <property type="match status" value="1"/>
</dbReference>
<reference evidence="10 11" key="1">
    <citation type="journal article" date="2024" name="G3 (Bethesda)">
        <title>Genome assembly of Hibiscus sabdariffa L. provides insights into metabolisms of medicinal natural products.</title>
        <authorList>
            <person name="Kim T."/>
        </authorList>
    </citation>
    <scope>NUCLEOTIDE SEQUENCE [LARGE SCALE GENOMIC DNA]</scope>
    <source>
        <strain evidence="10">TK-2024</strain>
        <tissue evidence="10">Old leaves</tissue>
    </source>
</reference>
<keyword evidence="11" id="KW-1185">Reference proteome</keyword>
<proteinExistence type="inferred from homology"/>